<dbReference type="AlphaFoldDB" id="A0A426X443"/>
<organism evidence="2 3">
    <name type="scientific">Ensete ventricosum</name>
    <name type="common">Abyssinian banana</name>
    <name type="synonym">Musa ensete</name>
    <dbReference type="NCBI Taxonomy" id="4639"/>
    <lineage>
        <taxon>Eukaryota</taxon>
        <taxon>Viridiplantae</taxon>
        <taxon>Streptophyta</taxon>
        <taxon>Embryophyta</taxon>
        <taxon>Tracheophyta</taxon>
        <taxon>Spermatophyta</taxon>
        <taxon>Magnoliopsida</taxon>
        <taxon>Liliopsida</taxon>
        <taxon>Zingiberales</taxon>
        <taxon>Musaceae</taxon>
        <taxon>Ensete</taxon>
    </lineage>
</organism>
<dbReference type="Proteomes" id="UP000287651">
    <property type="component" value="Unassembled WGS sequence"/>
</dbReference>
<feature type="region of interest" description="Disordered" evidence="1">
    <location>
        <begin position="42"/>
        <end position="64"/>
    </location>
</feature>
<dbReference type="EMBL" id="AMZH03027278">
    <property type="protein sequence ID" value="RRT34214.1"/>
    <property type="molecule type" value="Genomic_DNA"/>
</dbReference>
<evidence type="ECO:0000313" key="3">
    <source>
        <dbReference type="Proteomes" id="UP000287651"/>
    </source>
</evidence>
<reference evidence="2 3" key="1">
    <citation type="journal article" date="2014" name="Agronomy (Basel)">
        <title>A Draft Genome Sequence for Ensete ventricosum, the Drought-Tolerant Tree Against Hunger.</title>
        <authorList>
            <person name="Harrison J."/>
            <person name="Moore K.A."/>
            <person name="Paszkiewicz K."/>
            <person name="Jones T."/>
            <person name="Grant M."/>
            <person name="Ambacheew D."/>
            <person name="Muzemil S."/>
            <person name="Studholme D.J."/>
        </authorList>
    </citation>
    <scope>NUCLEOTIDE SEQUENCE [LARGE SCALE GENOMIC DNA]</scope>
</reference>
<proteinExistence type="predicted"/>
<protein>
    <submittedName>
        <fullName evidence="2">Uncharacterized protein</fullName>
    </submittedName>
</protein>
<evidence type="ECO:0000256" key="1">
    <source>
        <dbReference type="SAM" id="MobiDB-lite"/>
    </source>
</evidence>
<accession>A0A426X443</accession>
<feature type="region of interest" description="Disordered" evidence="1">
    <location>
        <begin position="1"/>
        <end position="26"/>
    </location>
</feature>
<comment type="caution">
    <text evidence="2">The sequence shown here is derived from an EMBL/GenBank/DDBJ whole genome shotgun (WGS) entry which is preliminary data.</text>
</comment>
<evidence type="ECO:0000313" key="2">
    <source>
        <dbReference type="EMBL" id="RRT34214.1"/>
    </source>
</evidence>
<name>A0A426X443_ENSVE</name>
<sequence>MELQPDNEPRSSLGIGPGSDDAVGPRREFARRFAEGIRKLIGNTPRDRRKKTERLTTRMSEATRSAGRLTRVGLRSNRLYPDFMGVFEFLASISEVIWGP</sequence>
<gene>
    <name evidence="2" type="ORF">B296_00046004</name>
</gene>